<dbReference type="Gene3D" id="3.40.50.300">
    <property type="entry name" value="P-loop containing nucleotide triphosphate hydrolases"/>
    <property type="match status" value="1"/>
</dbReference>
<evidence type="ECO:0000256" key="1">
    <source>
        <dbReference type="ARBA" id="ARBA00022801"/>
    </source>
</evidence>
<dbReference type="GO" id="GO:0003723">
    <property type="term" value="F:RNA binding"/>
    <property type="evidence" value="ECO:0007669"/>
    <property type="project" value="UniProtKB-UniRule"/>
</dbReference>
<dbReference type="InterPro" id="IPR005034">
    <property type="entry name" value="Dicer_dimerisation"/>
</dbReference>
<keyword evidence="5" id="KW-1185">Reference proteome</keyword>
<dbReference type="GO" id="GO:0005634">
    <property type="term" value="C:nucleus"/>
    <property type="evidence" value="ECO:0007669"/>
    <property type="project" value="TreeGrafter"/>
</dbReference>
<dbReference type="GO" id="GO:0030422">
    <property type="term" value="P:siRNA processing"/>
    <property type="evidence" value="ECO:0007669"/>
    <property type="project" value="TreeGrafter"/>
</dbReference>
<evidence type="ECO:0000313" key="4">
    <source>
        <dbReference type="EMBL" id="OCH85962.1"/>
    </source>
</evidence>
<dbReference type="PROSITE" id="PS51327">
    <property type="entry name" value="DICER_DSRBF"/>
    <property type="match status" value="1"/>
</dbReference>
<dbReference type="EMBL" id="KV722553">
    <property type="protein sequence ID" value="OCH85962.1"/>
    <property type="molecule type" value="Genomic_DNA"/>
</dbReference>
<dbReference type="PANTHER" id="PTHR14950:SF37">
    <property type="entry name" value="ENDORIBONUCLEASE DICER"/>
    <property type="match status" value="1"/>
</dbReference>
<dbReference type="InterPro" id="IPR038248">
    <property type="entry name" value="Dicer_dimer_sf"/>
</dbReference>
<reference evidence="4 5" key="1">
    <citation type="submission" date="2016-07" db="EMBL/GenBank/DDBJ databases">
        <title>Draft genome of the white-rot fungus Obba rivulosa 3A-2.</title>
        <authorList>
            <consortium name="DOE Joint Genome Institute"/>
            <person name="Miettinen O."/>
            <person name="Riley R."/>
            <person name="Acob R."/>
            <person name="Barry K."/>
            <person name="Cullen D."/>
            <person name="De Vries R."/>
            <person name="Hainaut M."/>
            <person name="Hatakka A."/>
            <person name="Henrissat B."/>
            <person name="Hilden K."/>
            <person name="Kuo R."/>
            <person name="Labutti K."/>
            <person name="Lipzen A."/>
            <person name="Makela M.R."/>
            <person name="Sandor L."/>
            <person name="Spatafora J.W."/>
            <person name="Grigoriev I.V."/>
            <person name="Hibbett D.S."/>
        </authorList>
    </citation>
    <scope>NUCLEOTIDE SEQUENCE [LARGE SCALE GENOMIC DNA]</scope>
    <source>
        <strain evidence="4 5">3A-2</strain>
    </source>
</reference>
<dbReference type="OrthoDB" id="416741at2759"/>
<dbReference type="PANTHER" id="PTHR14950">
    <property type="entry name" value="DICER-RELATED"/>
    <property type="match status" value="1"/>
</dbReference>
<proteinExistence type="predicted"/>
<keyword evidence="2" id="KW-0694">RNA-binding</keyword>
<evidence type="ECO:0000259" key="3">
    <source>
        <dbReference type="PROSITE" id="PS51327"/>
    </source>
</evidence>
<feature type="domain" description="Dicer dsRNA-binding fold" evidence="3">
    <location>
        <begin position="368"/>
        <end position="479"/>
    </location>
</feature>
<dbReference type="InterPro" id="IPR027417">
    <property type="entry name" value="P-loop_NTPase"/>
</dbReference>
<protein>
    <recommendedName>
        <fullName evidence="3">Dicer dsRNA-binding fold domain-containing protein</fullName>
    </recommendedName>
</protein>
<dbReference type="AlphaFoldDB" id="A0A8E2DGH5"/>
<accession>A0A8E2DGH5</accession>
<keyword evidence="1" id="KW-0378">Hydrolase</keyword>
<organism evidence="4 5">
    <name type="scientific">Obba rivulosa</name>
    <dbReference type="NCBI Taxonomy" id="1052685"/>
    <lineage>
        <taxon>Eukaryota</taxon>
        <taxon>Fungi</taxon>
        <taxon>Dikarya</taxon>
        <taxon>Basidiomycota</taxon>
        <taxon>Agaricomycotina</taxon>
        <taxon>Agaricomycetes</taxon>
        <taxon>Polyporales</taxon>
        <taxon>Gelatoporiaceae</taxon>
        <taxon>Obba</taxon>
    </lineage>
</organism>
<dbReference type="Gene3D" id="3.30.160.380">
    <property type="entry name" value="Dicer dimerisation domain"/>
    <property type="match status" value="1"/>
</dbReference>
<evidence type="ECO:0000256" key="2">
    <source>
        <dbReference type="PROSITE-ProRule" id="PRU00657"/>
    </source>
</evidence>
<name>A0A8E2DGH5_9APHY</name>
<dbReference type="Proteomes" id="UP000250043">
    <property type="component" value="Unassembled WGS sequence"/>
</dbReference>
<sequence length="639" mass="73050">MSNFYFDLPQRNANHGPQDRVRPMILGLTAGPIYGGNVDKSFASVFKHLLYAAPVYNWENVPSRNHQALQAVVDSLYIEGDPYVKALRQQLVKLPLGDERTRIDQKLSKTIGKQDTFTHRGLKDFARAAQEICLDLGVWAADWYVVEVIKRAEFAADPYNNIMSTWQEKEKRYLLSIISRIQARLVDYLFAEHASAEAQDETYSGLVFVTRRDIVIALAELLSRFPEMAQRFNIGSLLGSSNSFQRHTFLDITRTIPKDSHLEKTLRDFKIGDKNLIISTSVAEEGIDIQACEVERRKKSTFILMFEDGSVQQKLVQQWEEIEARMTALYNDVSRDAAPAPECDDDDDDDPQEYVVESTGAVLTLHSATSHLNYFCAVLPNARHGQGDFLPVYDLDPPEFPEGWHVTRDALPIYEGPWGAKVTLPRAVPKDLRIFSTQRIYKSKHSAQRHAAFRAYVTLHKASLLSDNLLPLTSVVEQDRDGEVKKLLEEVEKRASTAKVSLQVDPWAAPENTNTWWINELSAVDLPTLTFLTRMPITPLSDIDPPPLYLPGPKHVHFRVRPLGVTTDDEDYISKARAYTLRLFSTLYGQRMNPDDTEFTYLFLPAAERSHDAVWETRRQWMEDRRFSRKTSPIQMTWL</sequence>
<dbReference type="Pfam" id="PF03368">
    <property type="entry name" value="Dicer_dimer"/>
    <property type="match status" value="1"/>
</dbReference>
<dbReference type="GO" id="GO:0004525">
    <property type="term" value="F:ribonuclease III activity"/>
    <property type="evidence" value="ECO:0007669"/>
    <property type="project" value="TreeGrafter"/>
</dbReference>
<dbReference type="GO" id="GO:0005737">
    <property type="term" value="C:cytoplasm"/>
    <property type="evidence" value="ECO:0007669"/>
    <property type="project" value="TreeGrafter"/>
</dbReference>
<dbReference type="SUPFAM" id="SSF52540">
    <property type="entry name" value="P-loop containing nucleoside triphosphate hydrolases"/>
    <property type="match status" value="1"/>
</dbReference>
<gene>
    <name evidence="4" type="ORF">OBBRIDRAFT_838546</name>
</gene>
<evidence type="ECO:0000313" key="5">
    <source>
        <dbReference type="Proteomes" id="UP000250043"/>
    </source>
</evidence>